<evidence type="ECO:0000313" key="1">
    <source>
        <dbReference type="EMBL" id="KAI4351289.1"/>
    </source>
</evidence>
<name>A0ACB9PTV3_BAUVA</name>
<reference evidence="1 2" key="1">
    <citation type="journal article" date="2022" name="DNA Res.">
        <title>Chromosomal-level genome assembly of the orchid tree Bauhinia variegata (Leguminosae; Cercidoideae) supports the allotetraploid origin hypothesis of Bauhinia.</title>
        <authorList>
            <person name="Zhong Y."/>
            <person name="Chen Y."/>
            <person name="Zheng D."/>
            <person name="Pang J."/>
            <person name="Liu Y."/>
            <person name="Luo S."/>
            <person name="Meng S."/>
            <person name="Qian L."/>
            <person name="Wei D."/>
            <person name="Dai S."/>
            <person name="Zhou R."/>
        </authorList>
    </citation>
    <scope>NUCLEOTIDE SEQUENCE [LARGE SCALE GENOMIC DNA]</scope>
    <source>
        <strain evidence="1">BV-YZ2020</strain>
    </source>
</reference>
<evidence type="ECO:0000313" key="2">
    <source>
        <dbReference type="Proteomes" id="UP000828941"/>
    </source>
</evidence>
<protein>
    <submittedName>
        <fullName evidence="1">Uncharacterized protein</fullName>
    </submittedName>
</protein>
<proteinExistence type="predicted"/>
<comment type="caution">
    <text evidence="1">The sequence shown here is derived from an EMBL/GenBank/DDBJ whole genome shotgun (WGS) entry which is preliminary data.</text>
</comment>
<keyword evidence="2" id="KW-1185">Reference proteome</keyword>
<accession>A0ACB9PTV3</accession>
<sequence>MLPQYFTIKAFWAELSDGSRLENCETQSPSLTEAMISRHRDDMLDYWPDLSKITYQDNVKTWKDQWKRYGTCAADILPAEDYITNTIAVRLHQRRNLFNILRDSGIVPNGKKYSSAKILSALHRYTETNVNIVCGMDDVGNVYLSEIHQCLDRNANKFVDCENKAINCFGDPIFPSHSFK</sequence>
<organism evidence="1 2">
    <name type="scientific">Bauhinia variegata</name>
    <name type="common">Purple orchid tree</name>
    <name type="synonym">Phanera variegata</name>
    <dbReference type="NCBI Taxonomy" id="167791"/>
    <lineage>
        <taxon>Eukaryota</taxon>
        <taxon>Viridiplantae</taxon>
        <taxon>Streptophyta</taxon>
        <taxon>Embryophyta</taxon>
        <taxon>Tracheophyta</taxon>
        <taxon>Spermatophyta</taxon>
        <taxon>Magnoliopsida</taxon>
        <taxon>eudicotyledons</taxon>
        <taxon>Gunneridae</taxon>
        <taxon>Pentapetalae</taxon>
        <taxon>rosids</taxon>
        <taxon>fabids</taxon>
        <taxon>Fabales</taxon>
        <taxon>Fabaceae</taxon>
        <taxon>Cercidoideae</taxon>
        <taxon>Cercideae</taxon>
        <taxon>Bauhiniinae</taxon>
        <taxon>Bauhinia</taxon>
    </lineage>
</organism>
<dbReference type="Proteomes" id="UP000828941">
    <property type="component" value="Chromosome 3"/>
</dbReference>
<gene>
    <name evidence="1" type="ORF">L6164_005665</name>
</gene>
<dbReference type="EMBL" id="CM039428">
    <property type="protein sequence ID" value="KAI4351289.1"/>
    <property type="molecule type" value="Genomic_DNA"/>
</dbReference>